<dbReference type="EMBL" id="CP028475">
    <property type="protein sequence ID" value="AVW90620.1"/>
    <property type="molecule type" value="Genomic_DNA"/>
</dbReference>
<organism evidence="2 3">
    <name type="scientific">Celeribacter baekdonensis</name>
    <dbReference type="NCBI Taxonomy" id="875171"/>
    <lineage>
        <taxon>Bacteria</taxon>
        <taxon>Pseudomonadati</taxon>
        <taxon>Pseudomonadota</taxon>
        <taxon>Alphaproteobacteria</taxon>
        <taxon>Rhodobacterales</taxon>
        <taxon>Roseobacteraceae</taxon>
        <taxon>Celeribacter</taxon>
    </lineage>
</organism>
<protein>
    <submittedName>
        <fullName evidence="2">Uncharacterized protein</fullName>
    </submittedName>
</protein>
<reference evidence="2 3" key="1">
    <citation type="submission" date="2018-03" db="EMBL/GenBank/DDBJ databases">
        <title>The Complete Genome of Celeribacter baekdonensis strain LH4, a Thiosulfate-Oxidizing Alphaproteobacterium Isolated from Gulf of Mexico Continental Slope Sediments.</title>
        <authorList>
            <person name="Flood B.E."/>
            <person name="Bailey J.V."/>
            <person name="Leprich D."/>
        </authorList>
    </citation>
    <scope>NUCLEOTIDE SEQUENCE [LARGE SCALE GENOMIC DNA]</scope>
    <source>
        <strain evidence="2 3">LH4</strain>
    </source>
</reference>
<keyword evidence="1" id="KW-0812">Transmembrane</keyword>
<keyword evidence="1" id="KW-1133">Transmembrane helix</keyword>
<sequence>MKLPFWDRLSENGKQALAIIAVLQAAHFVITVPLGYIEQRKWAKQFETDEPWYPRALLVENDIFADLWKAQVMIGRNYVYREECEADQDGEFEFIHSWQEPVDCTNLPSLEAYVADKLALHKVPQDQIDSVRLGLRVLGGLPLEDTE</sequence>
<gene>
    <name evidence="2" type="ORF">DA792_05540</name>
</gene>
<accession>A0A2R4M095</accession>
<dbReference type="KEGG" id="cbak:DA792_05540"/>
<proteinExistence type="predicted"/>
<dbReference type="RefSeq" id="WP_107718828.1">
    <property type="nucleotide sequence ID" value="NZ_CAXBOP010000001.1"/>
</dbReference>
<evidence type="ECO:0000256" key="1">
    <source>
        <dbReference type="SAM" id="Phobius"/>
    </source>
</evidence>
<evidence type="ECO:0000313" key="2">
    <source>
        <dbReference type="EMBL" id="AVW90620.1"/>
    </source>
</evidence>
<dbReference type="AlphaFoldDB" id="A0A2R4M095"/>
<feature type="transmembrane region" description="Helical" evidence="1">
    <location>
        <begin position="16"/>
        <end position="37"/>
    </location>
</feature>
<dbReference type="Proteomes" id="UP000241447">
    <property type="component" value="Chromosome"/>
</dbReference>
<keyword evidence="1" id="KW-0472">Membrane</keyword>
<name>A0A2R4M095_9RHOB</name>
<evidence type="ECO:0000313" key="3">
    <source>
        <dbReference type="Proteomes" id="UP000241447"/>
    </source>
</evidence>